<accession>A0A1F7IE27</accession>
<feature type="transmembrane region" description="Helical" evidence="1">
    <location>
        <begin position="354"/>
        <end position="376"/>
    </location>
</feature>
<evidence type="ECO:0000256" key="1">
    <source>
        <dbReference type="SAM" id="Phobius"/>
    </source>
</evidence>
<dbReference type="Proteomes" id="UP000177698">
    <property type="component" value="Unassembled WGS sequence"/>
</dbReference>
<keyword evidence="1" id="KW-0472">Membrane</keyword>
<organism evidence="2 3">
    <name type="scientific">Candidatus Roizmanbacteria bacterium RIFCSPLOWO2_01_FULL_37_12</name>
    <dbReference type="NCBI Taxonomy" id="1802056"/>
    <lineage>
        <taxon>Bacteria</taxon>
        <taxon>Candidatus Roizmaniibacteriota</taxon>
    </lineage>
</organism>
<feature type="transmembrane region" description="Helical" evidence="1">
    <location>
        <begin position="178"/>
        <end position="196"/>
    </location>
</feature>
<feature type="transmembrane region" description="Helical" evidence="1">
    <location>
        <begin position="305"/>
        <end position="323"/>
    </location>
</feature>
<keyword evidence="1" id="KW-1133">Transmembrane helix</keyword>
<comment type="caution">
    <text evidence="2">The sequence shown here is derived from an EMBL/GenBank/DDBJ whole genome shotgun (WGS) entry which is preliminary data.</text>
</comment>
<protein>
    <recommendedName>
        <fullName evidence="4">Glycosyltransferase RgtA/B/C/D-like domain-containing protein</fullName>
    </recommendedName>
</protein>
<proteinExistence type="predicted"/>
<feature type="transmembrane region" description="Helical" evidence="1">
    <location>
        <begin position="330"/>
        <end position="348"/>
    </location>
</feature>
<evidence type="ECO:0000313" key="2">
    <source>
        <dbReference type="EMBL" id="OGK41615.1"/>
    </source>
</evidence>
<dbReference type="AlphaFoldDB" id="A0A1F7IE27"/>
<evidence type="ECO:0008006" key="4">
    <source>
        <dbReference type="Google" id="ProtNLM"/>
    </source>
</evidence>
<feature type="transmembrane region" description="Helical" evidence="1">
    <location>
        <begin position="120"/>
        <end position="136"/>
    </location>
</feature>
<gene>
    <name evidence="2" type="ORF">A2954_07080</name>
</gene>
<dbReference type="EMBL" id="MGAG01000010">
    <property type="protein sequence ID" value="OGK41615.1"/>
    <property type="molecule type" value="Genomic_DNA"/>
</dbReference>
<sequence length="538" mass="62813">MTKALNTKKILFVLFFLFISIRLPFLDQINLLPDERDIALSGWSIAQTGKDLFGKPFPLVFENISPNNPLFAIYFAAFWFLLIPIKSVFLARLPFVLVSSLLVFVSFQIVKILTNNDKKALLTTIVLCFSPWIFHITRLALDIPLAMVFLFTGILYYLEKRKFSALMLLFLASFTYQGFRLLIPFLLIYLELFFLIKQKSWRYFVFNSLKNLLFVILLVLIASYLEPNISKNRLSEIIFFNNEKNAQAVYFKRITSIASPEIARIFDNKLTVSLEEIFLNFTKGLDLSYLFKNGDYSPINGNASTGQYLFVFIIFYFLGIVYLGKKGASFDTYLLGFIPLGMVPALLSSHGISFSIRGVLSSFGFSYLLSLGIIYFFQLVKDYKFKKFYFLVIGTVFLINLSYFIYGYYQRRPKTVGELFYENERRLSLFLLKKNKPYEIYHQLPQNAFLSYIFFRNDGFDLSRVQNNMFKKNYSYDGLKFKKCNHKVNYLQTANTIIHEPCVEKINYDLLNDINNIKVKNRILYKDFSGKTAYFVIE</sequence>
<dbReference type="STRING" id="1802056.A2954_07080"/>
<keyword evidence="1" id="KW-0812">Transmembrane</keyword>
<reference evidence="2 3" key="1">
    <citation type="journal article" date="2016" name="Nat. Commun.">
        <title>Thousands of microbial genomes shed light on interconnected biogeochemical processes in an aquifer system.</title>
        <authorList>
            <person name="Anantharaman K."/>
            <person name="Brown C.T."/>
            <person name="Hug L.A."/>
            <person name="Sharon I."/>
            <person name="Castelle C.J."/>
            <person name="Probst A.J."/>
            <person name="Thomas B.C."/>
            <person name="Singh A."/>
            <person name="Wilkins M.J."/>
            <person name="Karaoz U."/>
            <person name="Brodie E.L."/>
            <person name="Williams K.H."/>
            <person name="Hubbard S.S."/>
            <person name="Banfield J.F."/>
        </authorList>
    </citation>
    <scope>NUCLEOTIDE SEQUENCE [LARGE SCALE GENOMIC DNA]</scope>
</reference>
<feature type="transmembrane region" description="Helical" evidence="1">
    <location>
        <begin position="203"/>
        <end position="225"/>
    </location>
</feature>
<feature type="transmembrane region" description="Helical" evidence="1">
    <location>
        <begin position="96"/>
        <end position="114"/>
    </location>
</feature>
<name>A0A1F7IE27_9BACT</name>
<feature type="transmembrane region" description="Helical" evidence="1">
    <location>
        <begin position="388"/>
        <end position="409"/>
    </location>
</feature>
<evidence type="ECO:0000313" key="3">
    <source>
        <dbReference type="Proteomes" id="UP000177698"/>
    </source>
</evidence>
<feature type="transmembrane region" description="Helical" evidence="1">
    <location>
        <begin position="141"/>
        <end position="158"/>
    </location>
</feature>